<evidence type="ECO:0000256" key="9">
    <source>
        <dbReference type="ARBA" id="ARBA00023136"/>
    </source>
</evidence>
<dbReference type="FunFam" id="3.80.10.10:FF:000095">
    <property type="entry name" value="LRR receptor-like serine/threonine-protein kinase GSO1"/>
    <property type="match status" value="1"/>
</dbReference>
<dbReference type="EMBL" id="JAXUIC010000010">
    <property type="protein sequence ID" value="KAK4567078.1"/>
    <property type="molecule type" value="Genomic_DNA"/>
</dbReference>
<dbReference type="InterPro" id="IPR001611">
    <property type="entry name" value="Leu-rich_rpt"/>
</dbReference>
<keyword evidence="11" id="KW-0325">Glycoprotein</keyword>
<protein>
    <recommendedName>
        <fullName evidence="17">Receptor-like protein 12</fullName>
    </recommendedName>
</protein>
<dbReference type="SUPFAM" id="SSF52047">
    <property type="entry name" value="RNI-like"/>
    <property type="match status" value="1"/>
</dbReference>
<sequence length="1024" mass="114348">MKIPFFSWFFLIPIYSLFVNFPVFVVSGQCRGDQRSYLLDMKNNLIFNRTRSTKLVHWNDSADCCSWKGVTCNGGLVVGLNLGAESIYDGLDNSSSLFRLHHLQNLNLADNGFNYSWIPSGFGNLTNLRYLNLSYADFGGQIPIEISRLTRLVSLDLSNYYGLKLENPDLASLVHNLTWLTELYLDGVNISSQGNEWCQAVSSSLPNLRVLSMIDCNLQGPPDSSLLKLHFLSIIRLDGNNFSALVPEFFSYFRNLTSLGLSLCGLNGQFPKKIFQIPTLQTIDLSSNELCGSLPEFHPNGSLQSLVLSNTAFSGTLPNSIGNLKRLSKIDLSLCHFSGSIPNSMANLTQLVHLDLSLNSFTGSIPNSMANLTQLVHLDFSSNSFTGSILTSIANLVQLEHLYLSSNSFTGSMPNSMTNLTRLVFLHISSNSFNGSIPNFMANFTQLIEIEIGNYLEGPIPTSIGKLQRLRTLLFSSNNFNGSFQHNVFQQLKNPLNLDLSNNNLLIECNGTNSSLSPLTQFQELRLASLKLKTFPNFLRNQTKVFTLDLSSNQIHGEIPNCFWELGLIGLNLSYNFLEGPLLNLSSLFMLDLRSNQFQGQLPTPLPSCLYLDLSWNNFSSVIPTGIGNSIFHTNFLSLSNNKLNGHIPEAICNATFLKILDLSNNSLSGTIPHCLIAMSETLKVLNLRRNNLTGKISDIFPSNCGLQTLSLNGNLLEGMVPNSLANCTNLELLDIGNNRIQDEFPCHLKDISSLRVLILGSNKFFGSAGCGRLNATWSILQIVDLASNNFSEYYYYQDAIGIFIKGLERELVKILTIFTSIDLSCNNLDGPIPEEIEVLKSLHFLNLSHNAFTGRIPPSLGKLSKLESLDLSGNKLTGGIPMQLADSLIFLSVLNLSFNQLVGPIPYIKQFATFSEGSYEGNKGLCGHPLKAECGSADRRPPAPFEDIHSKSGPLIDWNYLCVELGFVFGFGMVIWPLVLWKRWRIQYYKHADDIFFRIFPQLYLRWEKNHQVQRHRIRMQRH</sequence>
<dbReference type="AlphaFoldDB" id="A0AAN7EAM3"/>
<comment type="similarity">
    <text evidence="2">Belongs to the RLP family.</text>
</comment>
<dbReference type="Pfam" id="PF13855">
    <property type="entry name" value="LRR_8"/>
    <property type="match status" value="1"/>
</dbReference>
<dbReference type="PRINTS" id="PR00019">
    <property type="entry name" value="LEURICHRPT"/>
</dbReference>
<keyword evidence="5 12" id="KW-0812">Transmembrane</keyword>
<dbReference type="SMART" id="SM00369">
    <property type="entry name" value="LRR_TYP"/>
    <property type="match status" value="11"/>
</dbReference>
<dbReference type="InterPro" id="IPR032675">
    <property type="entry name" value="LRR_dom_sf"/>
</dbReference>
<feature type="domain" description="Leucine-rich repeat-containing N-terminal plant-type" evidence="13">
    <location>
        <begin position="33"/>
        <end position="73"/>
    </location>
</feature>
<dbReference type="Pfam" id="PF12799">
    <property type="entry name" value="LRR_4"/>
    <property type="match status" value="1"/>
</dbReference>
<organism evidence="15 16">
    <name type="scientific">Quercus rubra</name>
    <name type="common">Northern red oak</name>
    <name type="synonym">Quercus borealis</name>
    <dbReference type="NCBI Taxonomy" id="3512"/>
    <lineage>
        <taxon>Eukaryota</taxon>
        <taxon>Viridiplantae</taxon>
        <taxon>Streptophyta</taxon>
        <taxon>Embryophyta</taxon>
        <taxon>Tracheophyta</taxon>
        <taxon>Spermatophyta</taxon>
        <taxon>Magnoliopsida</taxon>
        <taxon>eudicotyledons</taxon>
        <taxon>Gunneridae</taxon>
        <taxon>Pentapetalae</taxon>
        <taxon>rosids</taxon>
        <taxon>fabids</taxon>
        <taxon>Fagales</taxon>
        <taxon>Fagaceae</taxon>
        <taxon>Quercus</taxon>
    </lineage>
</organism>
<proteinExistence type="inferred from homology"/>
<keyword evidence="3" id="KW-1003">Cell membrane</keyword>
<evidence type="ECO:0000256" key="11">
    <source>
        <dbReference type="ARBA" id="ARBA00023180"/>
    </source>
</evidence>
<reference evidence="15 16" key="1">
    <citation type="journal article" date="2023" name="G3 (Bethesda)">
        <title>A haplotype-resolved chromosome-scale genome for Quercus rubra L. provides insights into the genetics of adaptive traits for red oak species.</title>
        <authorList>
            <person name="Kapoor B."/>
            <person name="Jenkins J."/>
            <person name="Schmutz J."/>
            <person name="Zhebentyayeva T."/>
            <person name="Kuelheim C."/>
            <person name="Coggeshall M."/>
            <person name="Heim C."/>
            <person name="Lasky J.R."/>
            <person name="Leites L."/>
            <person name="Islam-Faridi N."/>
            <person name="Romero-Severson J."/>
            <person name="DeLeo V.L."/>
            <person name="Lucas S.M."/>
            <person name="Lazic D."/>
            <person name="Gailing O."/>
            <person name="Carlson J."/>
            <person name="Staton M."/>
        </authorList>
    </citation>
    <scope>NUCLEOTIDE SEQUENCE [LARGE SCALE GENOMIC DNA]</scope>
    <source>
        <strain evidence="15">Pseudo-F2</strain>
    </source>
</reference>
<dbReference type="GO" id="GO:0005886">
    <property type="term" value="C:plasma membrane"/>
    <property type="evidence" value="ECO:0007669"/>
    <property type="project" value="UniProtKB-SubCell"/>
</dbReference>
<dbReference type="InterPro" id="IPR055414">
    <property type="entry name" value="LRR_R13L4/SHOC2-like"/>
</dbReference>
<evidence type="ECO:0000313" key="16">
    <source>
        <dbReference type="Proteomes" id="UP001324115"/>
    </source>
</evidence>
<dbReference type="Pfam" id="PF23598">
    <property type="entry name" value="LRR_14"/>
    <property type="match status" value="1"/>
</dbReference>
<evidence type="ECO:0000256" key="6">
    <source>
        <dbReference type="ARBA" id="ARBA00022729"/>
    </source>
</evidence>
<feature type="transmembrane region" description="Helical" evidence="12">
    <location>
        <begin position="959"/>
        <end position="982"/>
    </location>
</feature>
<evidence type="ECO:0000256" key="8">
    <source>
        <dbReference type="ARBA" id="ARBA00022989"/>
    </source>
</evidence>
<dbReference type="SUPFAM" id="SSF52058">
    <property type="entry name" value="L domain-like"/>
    <property type="match status" value="3"/>
</dbReference>
<comment type="subcellular location">
    <subcellularLocation>
        <location evidence="1">Cell membrane</location>
        <topology evidence="1">Single-pass type I membrane protein</topology>
    </subcellularLocation>
</comment>
<evidence type="ECO:0000256" key="7">
    <source>
        <dbReference type="ARBA" id="ARBA00022737"/>
    </source>
</evidence>
<dbReference type="Gene3D" id="3.80.10.10">
    <property type="entry name" value="Ribonuclease Inhibitor"/>
    <property type="match status" value="4"/>
</dbReference>
<evidence type="ECO:0000256" key="12">
    <source>
        <dbReference type="SAM" id="Phobius"/>
    </source>
</evidence>
<comment type="caution">
    <text evidence="15">The sequence shown here is derived from an EMBL/GenBank/DDBJ whole genome shotgun (WGS) entry which is preliminary data.</text>
</comment>
<dbReference type="InterPro" id="IPR003591">
    <property type="entry name" value="Leu-rich_rpt_typical-subtyp"/>
</dbReference>
<dbReference type="PANTHER" id="PTHR48061">
    <property type="entry name" value="LEUCINE-RICH REPEAT RECEPTOR PROTEIN KINASE EMS1-LIKE-RELATED"/>
    <property type="match status" value="1"/>
</dbReference>
<keyword evidence="4" id="KW-0433">Leucine-rich repeat</keyword>
<keyword evidence="16" id="KW-1185">Reference proteome</keyword>
<evidence type="ECO:0000256" key="5">
    <source>
        <dbReference type="ARBA" id="ARBA00022692"/>
    </source>
</evidence>
<keyword evidence="10" id="KW-0675">Receptor</keyword>
<keyword evidence="7" id="KW-0677">Repeat</keyword>
<dbReference type="FunFam" id="3.80.10.10:FF:000041">
    <property type="entry name" value="LRR receptor-like serine/threonine-protein kinase ERECTA"/>
    <property type="match status" value="2"/>
</dbReference>
<dbReference type="EMBL" id="JAXUIC010000010">
    <property type="protein sequence ID" value="KAK4567077.1"/>
    <property type="molecule type" value="Genomic_DNA"/>
</dbReference>
<evidence type="ECO:0008006" key="17">
    <source>
        <dbReference type="Google" id="ProtNLM"/>
    </source>
</evidence>
<evidence type="ECO:0000259" key="13">
    <source>
        <dbReference type="Pfam" id="PF08263"/>
    </source>
</evidence>
<keyword evidence="9 12" id="KW-0472">Membrane</keyword>
<feature type="domain" description="Disease resistance R13L4/SHOC-2-like LRR" evidence="14">
    <location>
        <begin position="391"/>
        <end position="543"/>
    </location>
</feature>
<evidence type="ECO:0000256" key="1">
    <source>
        <dbReference type="ARBA" id="ARBA00004251"/>
    </source>
</evidence>
<gene>
    <name evidence="15" type="ORF">RGQ29_003068</name>
</gene>
<dbReference type="PANTHER" id="PTHR48061:SF2">
    <property type="entry name" value="RECEPTOR LIKE PROTEIN 30-LIKE"/>
    <property type="match status" value="1"/>
</dbReference>
<name>A0AAN7EAM3_QUERU</name>
<dbReference type="Pfam" id="PF00560">
    <property type="entry name" value="LRR_1"/>
    <property type="match status" value="8"/>
</dbReference>
<evidence type="ECO:0000256" key="10">
    <source>
        <dbReference type="ARBA" id="ARBA00023170"/>
    </source>
</evidence>
<dbReference type="Proteomes" id="UP001324115">
    <property type="component" value="Unassembled WGS sequence"/>
</dbReference>
<dbReference type="InterPro" id="IPR046956">
    <property type="entry name" value="RLP23-like"/>
</dbReference>
<dbReference type="FunFam" id="3.80.10.10:FF:000213">
    <property type="entry name" value="Tyrosine-sulfated glycopeptide receptor 1"/>
    <property type="match status" value="1"/>
</dbReference>
<keyword evidence="6" id="KW-0732">Signal</keyword>
<evidence type="ECO:0000256" key="2">
    <source>
        <dbReference type="ARBA" id="ARBA00009592"/>
    </source>
</evidence>
<evidence type="ECO:0000256" key="4">
    <source>
        <dbReference type="ARBA" id="ARBA00022614"/>
    </source>
</evidence>
<dbReference type="InterPro" id="IPR025875">
    <property type="entry name" value="Leu-rich_rpt_4"/>
</dbReference>
<dbReference type="InterPro" id="IPR013210">
    <property type="entry name" value="LRR_N_plant-typ"/>
</dbReference>
<accession>A0AAN7EAM3</accession>
<evidence type="ECO:0000313" key="15">
    <source>
        <dbReference type="EMBL" id="KAK4567077.1"/>
    </source>
</evidence>
<evidence type="ECO:0000259" key="14">
    <source>
        <dbReference type="Pfam" id="PF23598"/>
    </source>
</evidence>
<dbReference type="Pfam" id="PF08263">
    <property type="entry name" value="LRRNT_2"/>
    <property type="match status" value="1"/>
</dbReference>
<evidence type="ECO:0000256" key="3">
    <source>
        <dbReference type="ARBA" id="ARBA00022475"/>
    </source>
</evidence>
<keyword evidence="8 12" id="KW-1133">Transmembrane helix</keyword>